<dbReference type="CDD" id="cd01949">
    <property type="entry name" value="GGDEF"/>
    <property type="match status" value="1"/>
</dbReference>
<keyword evidence="3" id="KW-1133">Transmembrane helix</keyword>
<protein>
    <submittedName>
        <fullName evidence="5">Diguanylate cyclase</fullName>
    </submittedName>
</protein>
<dbReference type="InterPro" id="IPR029787">
    <property type="entry name" value="Nucleotide_cyclase"/>
</dbReference>
<dbReference type="SUPFAM" id="SSF63829">
    <property type="entry name" value="Calcium-dependent phosphotriesterase"/>
    <property type="match status" value="4"/>
</dbReference>
<dbReference type="InterPro" id="IPR011110">
    <property type="entry name" value="Reg_prop"/>
</dbReference>
<gene>
    <name evidence="5" type="ORF">SG35_018575</name>
</gene>
<dbReference type="InterPro" id="IPR013783">
    <property type="entry name" value="Ig-like_fold"/>
</dbReference>
<dbReference type="PANTHER" id="PTHR43547:SF2">
    <property type="entry name" value="HYBRID SIGNAL TRANSDUCTION HISTIDINE KINASE C"/>
    <property type="match status" value="1"/>
</dbReference>
<evidence type="ECO:0000259" key="4">
    <source>
        <dbReference type="PROSITE" id="PS50887"/>
    </source>
</evidence>
<dbReference type="InterPro" id="IPR011123">
    <property type="entry name" value="Y_Y_Y"/>
</dbReference>
<keyword evidence="6" id="KW-1185">Reference proteome</keyword>
<feature type="domain" description="GGDEF" evidence="4">
    <location>
        <begin position="931"/>
        <end position="1069"/>
    </location>
</feature>
<dbReference type="NCBIfam" id="TIGR00254">
    <property type="entry name" value="GGDEF"/>
    <property type="match status" value="1"/>
</dbReference>
<accession>A0AAF0BY57</accession>
<evidence type="ECO:0000256" key="1">
    <source>
        <dbReference type="ARBA" id="ARBA00022553"/>
    </source>
</evidence>
<dbReference type="KEGG" id="tact:SG35_018575"/>
<keyword evidence="1" id="KW-0597">Phosphoprotein</keyword>
<proteinExistence type="predicted"/>
<dbReference type="Gene3D" id="2.130.10.10">
    <property type="entry name" value="YVTN repeat-like/Quinoprotein amine dehydrogenase"/>
    <property type="match status" value="3"/>
</dbReference>
<dbReference type="GO" id="GO:0000155">
    <property type="term" value="F:phosphorelay sensor kinase activity"/>
    <property type="evidence" value="ECO:0007669"/>
    <property type="project" value="TreeGrafter"/>
</dbReference>
<feature type="transmembrane region" description="Helical" evidence="3">
    <location>
        <begin position="819"/>
        <end position="837"/>
    </location>
</feature>
<dbReference type="EMBL" id="CP059735">
    <property type="protein sequence ID" value="WDD97326.1"/>
    <property type="molecule type" value="Genomic_DNA"/>
</dbReference>
<name>A0AAF0BY57_9GAMM</name>
<dbReference type="InterPro" id="IPR015943">
    <property type="entry name" value="WD40/YVTN_repeat-like_dom_sf"/>
</dbReference>
<dbReference type="InterPro" id="IPR000160">
    <property type="entry name" value="GGDEF_dom"/>
</dbReference>
<organism evidence="5 6">
    <name type="scientific">Thalassomonas actiniarum</name>
    <dbReference type="NCBI Taxonomy" id="485447"/>
    <lineage>
        <taxon>Bacteria</taxon>
        <taxon>Pseudomonadati</taxon>
        <taxon>Pseudomonadota</taxon>
        <taxon>Gammaproteobacteria</taxon>
        <taxon>Alteromonadales</taxon>
        <taxon>Colwelliaceae</taxon>
        <taxon>Thalassomonas</taxon>
    </lineage>
</organism>
<dbReference type="AlphaFoldDB" id="A0AAF0BY57"/>
<evidence type="ECO:0000313" key="6">
    <source>
        <dbReference type="Proteomes" id="UP000032568"/>
    </source>
</evidence>
<dbReference type="Gene3D" id="3.30.70.270">
    <property type="match status" value="1"/>
</dbReference>
<dbReference type="Pfam" id="PF07494">
    <property type="entry name" value="Reg_prop"/>
    <property type="match status" value="7"/>
</dbReference>
<dbReference type="RefSeq" id="WP_044833670.1">
    <property type="nucleotide sequence ID" value="NZ_CP059735.1"/>
</dbReference>
<reference evidence="5 6" key="1">
    <citation type="journal article" date="2015" name="Genome Announc.">
        <title>Draft Genome Sequences of Marine Isolates of Thalassomonas viridans and Thalassomonas actiniarum.</title>
        <authorList>
            <person name="Olonade I."/>
            <person name="van Zyl L.J."/>
            <person name="Trindade M."/>
        </authorList>
    </citation>
    <scope>NUCLEOTIDE SEQUENCE [LARGE SCALE GENOMIC DNA]</scope>
    <source>
        <strain evidence="5 6">A5K-106</strain>
    </source>
</reference>
<evidence type="ECO:0000313" key="5">
    <source>
        <dbReference type="EMBL" id="WDD97326.1"/>
    </source>
</evidence>
<dbReference type="SMART" id="SM00267">
    <property type="entry name" value="GGDEF"/>
    <property type="match status" value="1"/>
</dbReference>
<keyword evidence="2" id="KW-0175">Coiled coil</keyword>
<dbReference type="InterPro" id="IPR043128">
    <property type="entry name" value="Rev_trsase/Diguanyl_cyclase"/>
</dbReference>
<dbReference type="PROSITE" id="PS50887">
    <property type="entry name" value="GGDEF"/>
    <property type="match status" value="1"/>
</dbReference>
<dbReference type="PANTHER" id="PTHR43547">
    <property type="entry name" value="TWO-COMPONENT HISTIDINE KINASE"/>
    <property type="match status" value="1"/>
</dbReference>
<dbReference type="SUPFAM" id="SSF55073">
    <property type="entry name" value="Nucleotide cyclase"/>
    <property type="match status" value="1"/>
</dbReference>
<keyword evidence="3" id="KW-0812">Transmembrane</keyword>
<evidence type="ECO:0000256" key="3">
    <source>
        <dbReference type="SAM" id="Phobius"/>
    </source>
</evidence>
<keyword evidence="3" id="KW-0472">Membrane</keyword>
<dbReference type="Gene3D" id="2.60.40.10">
    <property type="entry name" value="Immunoglobulins"/>
    <property type="match status" value="1"/>
</dbReference>
<evidence type="ECO:0000256" key="2">
    <source>
        <dbReference type="SAM" id="Coils"/>
    </source>
</evidence>
<dbReference type="Pfam" id="PF07495">
    <property type="entry name" value="Y_Y_Y"/>
    <property type="match status" value="1"/>
</dbReference>
<feature type="coiled-coil region" evidence="2">
    <location>
        <begin position="840"/>
        <end position="931"/>
    </location>
</feature>
<dbReference type="Pfam" id="PF00990">
    <property type="entry name" value="GGDEF"/>
    <property type="match status" value="1"/>
</dbReference>
<reference evidence="5 6" key="2">
    <citation type="journal article" date="2022" name="Mar. Drugs">
        <title>Bioassay-Guided Fractionation Leads to the Detection of Cholic Acid Generated by the Rare Thalassomonas sp.</title>
        <authorList>
            <person name="Pheiffer F."/>
            <person name="Schneider Y.K."/>
            <person name="Hansen E.H."/>
            <person name="Andersen J.H."/>
            <person name="Isaksson J."/>
            <person name="Busche T."/>
            <person name="R C."/>
            <person name="Kalinowski J."/>
            <person name="Zyl L.V."/>
            <person name="Trindade M."/>
        </authorList>
    </citation>
    <scope>NUCLEOTIDE SEQUENCE [LARGE SCALE GENOMIC DNA]</scope>
    <source>
        <strain evidence="5 6">A5K-106</strain>
    </source>
</reference>
<dbReference type="Proteomes" id="UP000032568">
    <property type="component" value="Chromosome"/>
</dbReference>
<sequence length="1116" mass="126161">MIMINLTIPALLNFNKWLPAACRICLGLALLCLLFPVWGSEIAQNVRFRHLTVNDGLSQDSVYQILQDNYGFVWFATSEGLNRYDGNEFVTYLHDPKKEQSLSKDWIWSLLESSDGRLWVGTDGGGLNLLNKDGRSFTHFKHDPGDENSISGNIVRTIVEDSASDLWLGTDSGLNRYNMETGNFERFVADDNNPMSLSSNKIRAVLQEQHGTLWIGTDGGGLNQMDIGRKTVRHFRHDPQDENSISSDRIRTMFESMDGMLWIGTYDQGLNRYNPRTGFVKRYHVDSGHGLTSNLIRDIMQDHRGVLWFATDNGLFEYRSESDTFLGYYKEASNANSLTDDRVISLFQDEGKVLWVGTHAGINLWNYQTTSFELFRQSGNNLEGLRSNTVLTFTQSDDDTIWVGTYAGLEKYSQQSGKFQHFGKENGLVDERITALTAESNHLWIGTFASGLMKMDLTTGELKHYPPDDARDNWLKKGGITRLSVDNEGDLWIASYGGGLFRYNKASDDFTVFRHREGDVNSLANNKVVYVLTSRNGTIWVSLFGGGIAKLNPKTGHFIHYQHDPSNPDSISSNENWTMMEDKQGNLWIGSQGNGVNKLTSAESKKQQAVFSHISRVDGLKSNAIYGILEDSKGDIWFSSNRGITKFSPQSNLLQHYGPHHGLQSFEFNSGAHFKARSGKMFFGGSNGFNAFYPTEILRNQHPPKVSLTKIIKINSPVLGEVATHLLESLTLNAHEYSVSFEFAALDFAVVEDNRYRYKLEGYDNDWINPDKVHRATYTNLPSGQYSFKVEAANNDGVWNQDAMQLKVTVLPPWYRTKIAYLGYFVLFMLFLSLLYLMHLHRLKKEAVNSRELKLKVEEKTQELRKRSSQLEERNEELKSANKQLAEVCITDIGTGLHNRRFVVDYMSKIAKNLERRLEKMTLTETIAKNRPIFFVVFEIDDFFQINEAHGYGTGDAVMLSISRQVSKKCRQGDVLARWGEGSFLVAGETDDIEAILLLAKRLISTIESHNIVLKSESISVTASAGISYFPFSITQPSLFTWEQVVSIAESAIKLAREKGDGTWSCIRAGQLGLSRGDYRKILSEPQNMAEKEVISLLYDVQAADDLLITDTRNNK</sequence>